<comment type="caution">
    <text evidence="1">The sequence shown here is derived from an EMBL/GenBank/DDBJ whole genome shotgun (WGS) entry which is preliminary data.</text>
</comment>
<proteinExistence type="predicted"/>
<organism evidence="1 2">
    <name type="scientific">Peronosclerospora sorghi</name>
    <dbReference type="NCBI Taxonomy" id="230839"/>
    <lineage>
        <taxon>Eukaryota</taxon>
        <taxon>Sar</taxon>
        <taxon>Stramenopiles</taxon>
        <taxon>Oomycota</taxon>
        <taxon>Peronosporomycetes</taxon>
        <taxon>Peronosporales</taxon>
        <taxon>Peronosporaceae</taxon>
        <taxon>Peronosclerospora</taxon>
    </lineage>
</organism>
<evidence type="ECO:0000313" key="2">
    <source>
        <dbReference type="Proteomes" id="UP001163321"/>
    </source>
</evidence>
<sequence length="352" mass="39794">MLHINQLLWGNLYLLGTTLATSLESSVVSTNEAVMVKTNGTSSVATAAALPSAPISVLPLLVEYQQSEDTAKLFPKDQIDNSQQQVDLRTSNSWVKKINQIENLGMLVKWTARRLLRTLKNSSELIDKSFVRPYSELVEVFTINTMAPFIFNKHKAKLLLFLTEVVEKKGNKMKAKSNDNSHPVPLSVKSYQAYISALVQMMNAQLSLKMHSNPHSNGIALKSFIKSLKRKETTRPREAFEDRGVNNLADGYTVKDMMTLHHHYMSASSGNQMRNRADLLIAHMILMRGESRRMPQRLITSVLEHVQPCYTSCTRARQTKIESGTAMRSKSPELCAIGAIDFYLFYRFHIEK</sequence>
<protein>
    <submittedName>
        <fullName evidence="1">Uncharacterized protein</fullName>
    </submittedName>
</protein>
<accession>A0ACC0WAN9</accession>
<evidence type="ECO:0000313" key="1">
    <source>
        <dbReference type="EMBL" id="KAI9915185.1"/>
    </source>
</evidence>
<dbReference type="Proteomes" id="UP001163321">
    <property type="component" value="Chromosome 3"/>
</dbReference>
<keyword evidence="2" id="KW-1185">Reference proteome</keyword>
<dbReference type="EMBL" id="CM047582">
    <property type="protein sequence ID" value="KAI9915185.1"/>
    <property type="molecule type" value="Genomic_DNA"/>
</dbReference>
<name>A0ACC0WAN9_9STRA</name>
<gene>
    <name evidence="1" type="ORF">PsorP6_007690</name>
</gene>
<reference evidence="1 2" key="1">
    <citation type="journal article" date="2022" name="bioRxiv">
        <title>The genome of the oomycete Peronosclerospora sorghi, a cosmopolitan pathogen of maize and sorghum, is inflated with dispersed pseudogenes.</title>
        <authorList>
            <person name="Fletcher K."/>
            <person name="Martin F."/>
            <person name="Isakeit T."/>
            <person name="Cavanaugh K."/>
            <person name="Magill C."/>
            <person name="Michelmore R."/>
        </authorList>
    </citation>
    <scope>NUCLEOTIDE SEQUENCE [LARGE SCALE GENOMIC DNA]</scope>
    <source>
        <strain evidence="1">P6</strain>
    </source>
</reference>